<organism evidence="1 2">
    <name type="scientific">Sphingobium lignivorans</name>
    <dbReference type="NCBI Taxonomy" id="2735886"/>
    <lineage>
        <taxon>Bacteria</taxon>
        <taxon>Pseudomonadati</taxon>
        <taxon>Pseudomonadota</taxon>
        <taxon>Alphaproteobacteria</taxon>
        <taxon>Sphingomonadales</taxon>
        <taxon>Sphingomonadaceae</taxon>
        <taxon>Sphingobium</taxon>
    </lineage>
</organism>
<proteinExistence type="predicted"/>
<dbReference type="Proteomes" id="UP001138540">
    <property type="component" value="Unassembled WGS sequence"/>
</dbReference>
<evidence type="ECO:0008006" key="3">
    <source>
        <dbReference type="Google" id="ProtNLM"/>
    </source>
</evidence>
<accession>A0ABR6NH46</accession>
<evidence type="ECO:0000313" key="2">
    <source>
        <dbReference type="Proteomes" id="UP001138540"/>
    </source>
</evidence>
<sequence>MLYLLDANALITAHNTWYGHKRVPEFWRWLIHHGEAGTIKLPQEIYAEVEAGKDELAAWMHDAATKKALMLAEDSDLDSVQMVLACYGNPLTEDDMITIGQDPFLIAAAVGKDDRCVVTAEVSKPTRTGARRHVPDVCGDCAVNWISPVAFIAELDFTTDWDCLEKLVG</sequence>
<reference evidence="1 2" key="1">
    <citation type="submission" date="2020-08" db="EMBL/GenBank/DDBJ databases">
        <title>Exploring microbial biodiversity for novel pathways involved in the catabolism of aromatic compounds derived from lignin.</title>
        <authorList>
            <person name="Elkins J."/>
        </authorList>
    </citation>
    <scope>NUCLEOTIDE SEQUENCE [LARGE SCALE GENOMIC DNA]</scope>
    <source>
        <strain evidence="1 2">B1D3A</strain>
    </source>
</reference>
<dbReference type="EMBL" id="JACHKA010000001">
    <property type="protein sequence ID" value="MBB5986605.1"/>
    <property type="molecule type" value="Genomic_DNA"/>
</dbReference>
<dbReference type="Pfam" id="PF14367">
    <property type="entry name" value="DUF4411"/>
    <property type="match status" value="1"/>
</dbReference>
<keyword evidence="2" id="KW-1185">Reference proteome</keyword>
<evidence type="ECO:0000313" key="1">
    <source>
        <dbReference type="EMBL" id="MBB5986605.1"/>
    </source>
</evidence>
<gene>
    <name evidence="1" type="ORF">HNP60_002579</name>
</gene>
<dbReference type="InterPro" id="IPR016541">
    <property type="entry name" value="UCP008505"/>
</dbReference>
<comment type="caution">
    <text evidence="1">The sequence shown here is derived from an EMBL/GenBank/DDBJ whole genome shotgun (WGS) entry which is preliminary data.</text>
</comment>
<protein>
    <recommendedName>
        <fullName evidence="3">DUF4411 family protein</fullName>
    </recommendedName>
</protein>
<dbReference type="RefSeq" id="WP_184154290.1">
    <property type="nucleotide sequence ID" value="NZ_JACHKA010000001.1"/>
</dbReference>
<name>A0ABR6NH46_9SPHN</name>